<dbReference type="Gene3D" id="3.30.160.60">
    <property type="entry name" value="Classic Zinc Finger"/>
    <property type="match status" value="1"/>
</dbReference>
<keyword evidence="1" id="KW-0862">Zinc</keyword>
<reference evidence="4 6" key="2">
    <citation type="journal article" date="2013" name="Nature">
        <title>Insights into bilaterian evolution from three spiralian genomes.</title>
        <authorList>
            <person name="Simakov O."/>
            <person name="Marletaz F."/>
            <person name="Cho S.J."/>
            <person name="Edsinger-Gonzales E."/>
            <person name="Havlak P."/>
            <person name="Hellsten U."/>
            <person name="Kuo D.H."/>
            <person name="Larsson T."/>
            <person name="Lv J."/>
            <person name="Arendt D."/>
            <person name="Savage R."/>
            <person name="Osoegawa K."/>
            <person name="de Jong P."/>
            <person name="Grimwood J."/>
            <person name="Chapman J.A."/>
            <person name="Shapiro H."/>
            <person name="Aerts A."/>
            <person name="Otillar R.P."/>
            <person name="Terry A.Y."/>
            <person name="Boore J.L."/>
            <person name="Grigoriev I.V."/>
            <person name="Lindberg D.R."/>
            <person name="Seaver E.C."/>
            <person name="Weisblat D.A."/>
            <person name="Putnam N.H."/>
            <person name="Rokhsar D.S."/>
        </authorList>
    </citation>
    <scope>NUCLEOTIDE SEQUENCE</scope>
    <source>
        <strain evidence="4 6">I ESC-2004</strain>
    </source>
</reference>
<proteinExistence type="predicted"/>
<keyword evidence="1" id="KW-0863">Zinc-finger</keyword>
<dbReference type="SMART" id="SM00355">
    <property type="entry name" value="ZnF_C2H2"/>
    <property type="match status" value="4"/>
</dbReference>
<evidence type="ECO:0000256" key="2">
    <source>
        <dbReference type="SAM" id="MobiDB-lite"/>
    </source>
</evidence>
<gene>
    <name evidence="4" type="ORF">CAPTEDRAFT_207488</name>
</gene>
<dbReference type="AlphaFoldDB" id="R7TUE5"/>
<dbReference type="EnsemblMetazoa" id="CapteT207488">
    <property type="protein sequence ID" value="CapteP207488"/>
    <property type="gene ID" value="CapteG207488"/>
</dbReference>
<protein>
    <recommendedName>
        <fullName evidence="3">C2H2-type domain-containing protein</fullName>
    </recommendedName>
</protein>
<dbReference type="InterPro" id="IPR013087">
    <property type="entry name" value="Znf_C2H2_type"/>
</dbReference>
<evidence type="ECO:0000259" key="3">
    <source>
        <dbReference type="PROSITE" id="PS50157"/>
    </source>
</evidence>
<sequence>MANSCLFCPFHADGRVTLLLHCEAEHTLRLEDDSTRSPPCPCGFNGLGWTSLKMHLWQFHGGGIHLRPEKCSKFRPDELRQLIALATSSPAAGAIIPKPRNSAGMAMTHPGLNGSLSPEMAQPPVYRMQEYAPHRESFDVAREHYQLSPRYAGEPAEPRLEVNGVDGHRSTPRRDFVCNLCERKCNTQESLHRHKREMHPTNRCLVYTCRKCQCEFVIKRTARLHMKEHGIFGAYDAFSSVRNARQEELPLLHCQAAGCPFRTSHRSLVSHDTHRVKMFAKITDQEWQEIRKGRYTRESSPPSPPSAPSPKERSPKQEALRKIDCEIDDGHIRIPAEGMKGRYVLVSADPGSESEDLIINIKEPRPVSPSPTSMFSSLLGGLSESGLKEVEKLLQQRHKSKSRKY</sequence>
<dbReference type="GO" id="GO:0008270">
    <property type="term" value="F:zinc ion binding"/>
    <property type="evidence" value="ECO:0007669"/>
    <property type="project" value="UniProtKB-KW"/>
</dbReference>
<feature type="region of interest" description="Disordered" evidence="2">
    <location>
        <begin position="292"/>
        <end position="318"/>
    </location>
</feature>
<dbReference type="Proteomes" id="UP000014760">
    <property type="component" value="Unassembled WGS sequence"/>
</dbReference>
<dbReference type="PROSITE" id="PS50157">
    <property type="entry name" value="ZINC_FINGER_C2H2_2"/>
    <property type="match status" value="1"/>
</dbReference>
<reference evidence="5" key="3">
    <citation type="submission" date="2015-06" db="UniProtKB">
        <authorList>
            <consortium name="EnsemblMetazoa"/>
        </authorList>
    </citation>
    <scope>IDENTIFICATION</scope>
</reference>
<keyword evidence="6" id="KW-1185">Reference proteome</keyword>
<evidence type="ECO:0000313" key="5">
    <source>
        <dbReference type="EnsemblMetazoa" id="CapteP207488"/>
    </source>
</evidence>
<dbReference type="EMBL" id="KB309374">
    <property type="protein sequence ID" value="ELT94645.1"/>
    <property type="molecule type" value="Genomic_DNA"/>
</dbReference>
<dbReference type="EMBL" id="AMQN01002506">
    <property type="status" value="NOT_ANNOTATED_CDS"/>
    <property type="molecule type" value="Genomic_DNA"/>
</dbReference>
<evidence type="ECO:0000313" key="6">
    <source>
        <dbReference type="Proteomes" id="UP000014760"/>
    </source>
</evidence>
<evidence type="ECO:0000256" key="1">
    <source>
        <dbReference type="PROSITE-ProRule" id="PRU00042"/>
    </source>
</evidence>
<keyword evidence="1" id="KW-0479">Metal-binding</keyword>
<feature type="domain" description="C2H2-type" evidence="3">
    <location>
        <begin position="176"/>
        <end position="204"/>
    </location>
</feature>
<name>R7TUE5_CAPTE</name>
<reference evidence="6" key="1">
    <citation type="submission" date="2012-12" db="EMBL/GenBank/DDBJ databases">
        <authorList>
            <person name="Hellsten U."/>
            <person name="Grimwood J."/>
            <person name="Chapman J.A."/>
            <person name="Shapiro H."/>
            <person name="Aerts A."/>
            <person name="Otillar R.P."/>
            <person name="Terry A.Y."/>
            <person name="Boore J.L."/>
            <person name="Simakov O."/>
            <person name="Marletaz F."/>
            <person name="Cho S.-J."/>
            <person name="Edsinger-Gonzales E."/>
            <person name="Havlak P."/>
            <person name="Kuo D.-H."/>
            <person name="Larsson T."/>
            <person name="Lv J."/>
            <person name="Arendt D."/>
            <person name="Savage R."/>
            <person name="Osoegawa K."/>
            <person name="de Jong P."/>
            <person name="Lindberg D.R."/>
            <person name="Seaver E.C."/>
            <person name="Weisblat D.A."/>
            <person name="Putnam N.H."/>
            <person name="Grigoriev I.V."/>
            <person name="Rokhsar D.S."/>
        </authorList>
    </citation>
    <scope>NUCLEOTIDE SEQUENCE</scope>
    <source>
        <strain evidence="6">I ESC-2004</strain>
    </source>
</reference>
<dbReference type="PROSITE" id="PS00028">
    <property type="entry name" value="ZINC_FINGER_C2H2_1"/>
    <property type="match status" value="2"/>
</dbReference>
<organism evidence="4">
    <name type="scientific">Capitella teleta</name>
    <name type="common">Polychaete worm</name>
    <dbReference type="NCBI Taxonomy" id="283909"/>
    <lineage>
        <taxon>Eukaryota</taxon>
        <taxon>Metazoa</taxon>
        <taxon>Spiralia</taxon>
        <taxon>Lophotrochozoa</taxon>
        <taxon>Annelida</taxon>
        <taxon>Polychaeta</taxon>
        <taxon>Sedentaria</taxon>
        <taxon>Scolecida</taxon>
        <taxon>Capitellidae</taxon>
        <taxon>Capitella</taxon>
    </lineage>
</organism>
<evidence type="ECO:0000313" key="4">
    <source>
        <dbReference type="EMBL" id="ELT94645.1"/>
    </source>
</evidence>
<accession>R7TUE5</accession>
<dbReference type="HOGENOM" id="CLU_680167_0_0_1"/>